<dbReference type="VEuPathDB" id="FungiDB:BO82DRAFT_17215"/>
<reference evidence="1 2" key="1">
    <citation type="submission" date="2016-12" db="EMBL/GenBank/DDBJ databases">
        <title>The genomes of Aspergillus section Nigri reveals drivers in fungal speciation.</title>
        <authorList>
            <consortium name="DOE Joint Genome Institute"/>
            <person name="Vesth T.C."/>
            <person name="Nybo J."/>
            <person name="Theobald S."/>
            <person name="Brandl J."/>
            <person name="Frisvad J.C."/>
            <person name="Nielsen K.F."/>
            <person name="Lyhne E.K."/>
            <person name="Kogle M.E."/>
            <person name="Kuo A."/>
            <person name="Riley R."/>
            <person name="Clum A."/>
            <person name="Nolan M."/>
            <person name="Lipzen A."/>
            <person name="Salamov A."/>
            <person name="Henrissat B."/>
            <person name="Wiebenga A."/>
            <person name="De Vries R.P."/>
            <person name="Grigoriev I.V."/>
            <person name="Mortensen U.H."/>
            <person name="Andersen M.R."/>
            <person name="Baker S.E."/>
        </authorList>
    </citation>
    <scope>NUCLEOTIDE SEQUENCE [LARGE SCALE GENOMIC DNA]</scope>
    <source>
        <strain evidence="1 2">CBS 121591</strain>
    </source>
</reference>
<dbReference type="GeneID" id="37133104"/>
<keyword evidence="2" id="KW-1185">Reference proteome</keyword>
<accession>A0A319CMT2</accession>
<dbReference type="EMBL" id="KZ821684">
    <property type="protein sequence ID" value="PYH84377.1"/>
    <property type="molecule type" value="Genomic_DNA"/>
</dbReference>
<name>A0A319CMT2_9EURO</name>
<sequence length="153" mass="17656">MSLHCIVFPLWQDCQERTPLRLREPPRRAPTSLLGSMGLVTGPSIIGSLGGDDLQRWHLRCRLWIGTSIWSHSRGSLPSHHPRFRQAHPLLPRLSVTRLTWVTPTWHHRFTRGCPPAIEHISSYLREWYNLTDFSRHRALPVSQKGRSTFSGP</sequence>
<evidence type="ECO:0000313" key="1">
    <source>
        <dbReference type="EMBL" id="PYH84377.1"/>
    </source>
</evidence>
<dbReference type="RefSeq" id="XP_025494577.1">
    <property type="nucleotide sequence ID" value="XM_025630363.1"/>
</dbReference>
<proteinExistence type="predicted"/>
<gene>
    <name evidence="1" type="ORF">BO82DRAFT_17215</name>
</gene>
<evidence type="ECO:0000313" key="2">
    <source>
        <dbReference type="Proteomes" id="UP000248340"/>
    </source>
</evidence>
<dbReference type="Proteomes" id="UP000248340">
    <property type="component" value="Unassembled WGS sequence"/>
</dbReference>
<organism evidence="1 2">
    <name type="scientific">Aspergillus uvarum CBS 121591</name>
    <dbReference type="NCBI Taxonomy" id="1448315"/>
    <lineage>
        <taxon>Eukaryota</taxon>
        <taxon>Fungi</taxon>
        <taxon>Dikarya</taxon>
        <taxon>Ascomycota</taxon>
        <taxon>Pezizomycotina</taxon>
        <taxon>Eurotiomycetes</taxon>
        <taxon>Eurotiomycetidae</taxon>
        <taxon>Eurotiales</taxon>
        <taxon>Aspergillaceae</taxon>
        <taxon>Aspergillus</taxon>
        <taxon>Aspergillus subgen. Circumdati</taxon>
    </lineage>
</organism>
<dbReference type="AlphaFoldDB" id="A0A319CMT2"/>
<protein>
    <submittedName>
        <fullName evidence="1">Uncharacterized protein</fullName>
    </submittedName>
</protein>